<organism evidence="9 10">
    <name type="scientific">Cylindrodendrum hubeiense</name>
    <dbReference type="NCBI Taxonomy" id="595255"/>
    <lineage>
        <taxon>Eukaryota</taxon>
        <taxon>Fungi</taxon>
        <taxon>Dikarya</taxon>
        <taxon>Ascomycota</taxon>
        <taxon>Pezizomycotina</taxon>
        <taxon>Sordariomycetes</taxon>
        <taxon>Hypocreomycetidae</taxon>
        <taxon>Hypocreales</taxon>
        <taxon>Nectriaceae</taxon>
        <taxon>Cylindrodendrum</taxon>
    </lineage>
</organism>
<evidence type="ECO:0000256" key="6">
    <source>
        <dbReference type="ARBA" id="ARBA00022837"/>
    </source>
</evidence>
<protein>
    <recommendedName>
        <fullName evidence="8">Carboxylic ester hydrolase</fullName>
        <ecNumber evidence="8">3.1.1.-</ecNumber>
    </recommendedName>
</protein>
<accession>A0A9P5L9X5</accession>
<comment type="similarity">
    <text evidence="1 8">Belongs to the tannase family.</text>
</comment>
<reference evidence="9" key="1">
    <citation type="submission" date="2020-03" db="EMBL/GenBank/DDBJ databases">
        <title>Draft Genome Sequence of Cylindrodendrum hubeiense.</title>
        <authorList>
            <person name="Buettner E."/>
            <person name="Kellner H."/>
        </authorList>
    </citation>
    <scope>NUCLEOTIDE SEQUENCE</scope>
    <source>
        <strain evidence="9">IHI 201604</strain>
    </source>
</reference>
<keyword evidence="3" id="KW-0479">Metal-binding</keyword>
<dbReference type="InterPro" id="IPR011118">
    <property type="entry name" value="Tannase/feruloyl_esterase"/>
</dbReference>
<dbReference type="AlphaFoldDB" id="A0A9P5L9X5"/>
<sequence>MLAYAEWANAAEPNSVCSAENIPYPEIPGLHILSLTANERKNYTLEPNPTIGVPIEPFTGLNFCNVSVVYTHLGWNDTIYVTTYVPTQNWNGRFQGNGGGGFVTGGGSLVEMTMVQSLILGFAVSTTDGGHSDNILEGVSYSNSWAFSSPGNINWPLLVDFASVALHDMAGIGKAITTSFYGTSPKFSYFYGGSTGGRQAHMIAQRYPEDFDGILGVCPAIYWTKFAFATIWPQMVMKEAGIYPRPCEFKALAAAAMKACDGLDGVVDGVISMPSRCRFDPHVLVGKKFDCAGVDAVFTSVAADAAQAAWTGPRSSTNEFQWYGYGKDSVMWGPMGPLATQCGDDGDCAGVWFPISSVWARYFVAKNPDLDLDTLTHEQWDDLFWASENEYGSIIGTADPDLSRFNRAGGKMITWHGLADQLIPVNGTVEYSNQVLKRDPKAHDYYRLFLAPGADHSFDTGITPDNPLKALIDWVEHGKAPETLRVSGPNAYGKEMKRDICEGLLASLLYVVFGGNDLLVRDDA</sequence>
<dbReference type="GO" id="GO:0030600">
    <property type="term" value="F:feruloyl esterase activity"/>
    <property type="evidence" value="ECO:0007669"/>
    <property type="project" value="UniProtKB-ARBA"/>
</dbReference>
<dbReference type="PANTHER" id="PTHR33938:SF8">
    <property type="entry name" value="CARBOXYLIC ESTER HYDROLASE"/>
    <property type="match status" value="1"/>
</dbReference>
<evidence type="ECO:0000256" key="7">
    <source>
        <dbReference type="ARBA" id="ARBA00023157"/>
    </source>
</evidence>
<dbReference type="Gene3D" id="3.40.50.1820">
    <property type="entry name" value="alpha/beta hydrolase"/>
    <property type="match status" value="1"/>
</dbReference>
<dbReference type="OrthoDB" id="3039123at2759"/>
<dbReference type="SUPFAM" id="SSF53474">
    <property type="entry name" value="alpha/beta-Hydrolases"/>
    <property type="match status" value="1"/>
</dbReference>
<proteinExistence type="inferred from homology"/>
<evidence type="ECO:0000256" key="8">
    <source>
        <dbReference type="RuleBase" id="RU361238"/>
    </source>
</evidence>
<evidence type="ECO:0000256" key="3">
    <source>
        <dbReference type="ARBA" id="ARBA00022723"/>
    </source>
</evidence>
<keyword evidence="5 8" id="KW-0378">Hydrolase</keyword>
<name>A0A9P5L9X5_9HYPO</name>
<keyword evidence="4" id="KW-0732">Signal</keyword>
<dbReference type="InterPro" id="IPR029058">
    <property type="entry name" value="AB_hydrolase_fold"/>
</dbReference>
<evidence type="ECO:0000313" key="10">
    <source>
        <dbReference type="Proteomes" id="UP000722485"/>
    </source>
</evidence>
<keyword evidence="2" id="KW-0719">Serine esterase</keyword>
<keyword evidence="10" id="KW-1185">Reference proteome</keyword>
<dbReference type="GO" id="GO:0046872">
    <property type="term" value="F:metal ion binding"/>
    <property type="evidence" value="ECO:0007669"/>
    <property type="project" value="UniProtKB-KW"/>
</dbReference>
<dbReference type="Proteomes" id="UP000722485">
    <property type="component" value="Unassembled WGS sequence"/>
</dbReference>
<gene>
    <name evidence="9" type="ORF">G7Z17_g13098</name>
</gene>
<keyword evidence="6" id="KW-0106">Calcium</keyword>
<dbReference type="Pfam" id="PF07519">
    <property type="entry name" value="Tannase"/>
    <property type="match status" value="1"/>
</dbReference>
<evidence type="ECO:0000256" key="1">
    <source>
        <dbReference type="ARBA" id="ARBA00006249"/>
    </source>
</evidence>
<comment type="caution">
    <text evidence="9">The sequence shown here is derived from an EMBL/GenBank/DDBJ whole genome shotgun (WGS) entry which is preliminary data.</text>
</comment>
<evidence type="ECO:0000256" key="5">
    <source>
        <dbReference type="ARBA" id="ARBA00022801"/>
    </source>
</evidence>
<dbReference type="EC" id="3.1.1.-" evidence="8"/>
<evidence type="ECO:0000256" key="4">
    <source>
        <dbReference type="ARBA" id="ARBA00022729"/>
    </source>
</evidence>
<evidence type="ECO:0000256" key="2">
    <source>
        <dbReference type="ARBA" id="ARBA00022487"/>
    </source>
</evidence>
<evidence type="ECO:0000313" key="9">
    <source>
        <dbReference type="EMBL" id="KAF7536054.1"/>
    </source>
</evidence>
<keyword evidence="7" id="KW-1015">Disulfide bond</keyword>
<dbReference type="PANTHER" id="PTHR33938">
    <property type="entry name" value="FERULOYL ESTERASE B-RELATED"/>
    <property type="match status" value="1"/>
</dbReference>
<dbReference type="EMBL" id="JAANBB010000687">
    <property type="protein sequence ID" value="KAF7536054.1"/>
    <property type="molecule type" value="Genomic_DNA"/>
</dbReference>